<dbReference type="PANTHER" id="PTHR43252:SF4">
    <property type="entry name" value="TRANSCRIPTIONAL REGULATORY PROTEIN"/>
    <property type="match status" value="1"/>
</dbReference>
<dbReference type="SUPFAM" id="SSF46785">
    <property type="entry name" value="Winged helix' DNA-binding domain"/>
    <property type="match status" value="1"/>
</dbReference>
<evidence type="ECO:0000259" key="2">
    <source>
        <dbReference type="Pfam" id="PF10400"/>
    </source>
</evidence>
<feature type="domain" description="Transcription regulator PadR N-terminal" evidence="1">
    <location>
        <begin position="7"/>
        <end position="79"/>
    </location>
</feature>
<evidence type="ECO:0000313" key="3">
    <source>
        <dbReference type="EMBL" id="NKI43809.1"/>
    </source>
</evidence>
<dbReference type="InterPro" id="IPR036390">
    <property type="entry name" value="WH_DNA-bd_sf"/>
</dbReference>
<keyword evidence="4" id="KW-1185">Reference proteome</keyword>
<dbReference type="Pfam" id="PF03551">
    <property type="entry name" value="PadR"/>
    <property type="match status" value="1"/>
</dbReference>
<dbReference type="EMBL" id="JAAWWP010000014">
    <property type="protein sequence ID" value="NKI43809.1"/>
    <property type="molecule type" value="Genomic_DNA"/>
</dbReference>
<dbReference type="Pfam" id="PF10400">
    <property type="entry name" value="Vir_act_alpha_C"/>
    <property type="match status" value="1"/>
</dbReference>
<gene>
    <name evidence="3" type="ORF">HFV08_21660</name>
</gene>
<protein>
    <submittedName>
        <fullName evidence="3">PadR family transcriptional regulator</fullName>
    </submittedName>
</protein>
<evidence type="ECO:0000259" key="1">
    <source>
        <dbReference type="Pfam" id="PF03551"/>
    </source>
</evidence>
<dbReference type="InterPro" id="IPR018309">
    <property type="entry name" value="Tscrpt_reg_PadR_C"/>
</dbReference>
<reference evidence="3 4" key="1">
    <citation type="submission" date="2020-04" db="EMBL/GenBank/DDBJ databases">
        <title>Phylogenetic Diversity and Antibacterial Activity against Ralstonia solanacearum of Endophytic Actinomycete Isolated from Moss.</title>
        <authorList>
            <person name="Zhuang X."/>
        </authorList>
    </citation>
    <scope>NUCLEOTIDE SEQUENCE [LARGE SCALE GENOMIC DNA]</scope>
    <source>
        <strain evidence="3 4">LD120</strain>
    </source>
</reference>
<organism evidence="3 4">
    <name type="scientific">Streptomyces physcomitrii</name>
    <dbReference type="NCBI Taxonomy" id="2724184"/>
    <lineage>
        <taxon>Bacteria</taxon>
        <taxon>Bacillati</taxon>
        <taxon>Actinomycetota</taxon>
        <taxon>Actinomycetes</taxon>
        <taxon>Kitasatosporales</taxon>
        <taxon>Streptomycetaceae</taxon>
        <taxon>Streptomyces</taxon>
    </lineage>
</organism>
<accession>A0ABX1H626</accession>
<proteinExistence type="predicted"/>
<dbReference type="PANTHER" id="PTHR43252">
    <property type="entry name" value="TRANSCRIPTIONAL REGULATOR YQJI"/>
    <property type="match status" value="1"/>
</dbReference>
<dbReference type="Proteomes" id="UP000772196">
    <property type="component" value="Unassembled WGS sequence"/>
</dbReference>
<sequence length="191" mass="21449">MALRNAILAALADGEFSGYDLAKSFDAAVANFWSATPQQLYRELERLDAQGLVRARLVEQQRRPNKRLFSLTDAGRAALWEFTARAPRPTAIRDELLVQVEAVDLGDAAGVRGHLQARLAAARGKLQDYERSRARLLDGRTEEEYVAGERRLGPYLTLARGLAFERENIRWYAFALRVLADRHRARGVADA</sequence>
<feature type="domain" description="Transcription regulator PadR C-terminal" evidence="2">
    <location>
        <begin position="92"/>
        <end position="179"/>
    </location>
</feature>
<name>A0ABX1H626_9ACTN</name>
<dbReference type="InterPro" id="IPR036388">
    <property type="entry name" value="WH-like_DNA-bd_sf"/>
</dbReference>
<evidence type="ECO:0000313" key="4">
    <source>
        <dbReference type="Proteomes" id="UP000772196"/>
    </source>
</evidence>
<dbReference type="InterPro" id="IPR005149">
    <property type="entry name" value="Tscrpt_reg_PadR_N"/>
</dbReference>
<dbReference type="Gene3D" id="6.10.140.190">
    <property type="match status" value="1"/>
</dbReference>
<comment type="caution">
    <text evidence="3">The sequence shown here is derived from an EMBL/GenBank/DDBJ whole genome shotgun (WGS) entry which is preliminary data.</text>
</comment>
<dbReference type="Gene3D" id="1.10.10.10">
    <property type="entry name" value="Winged helix-like DNA-binding domain superfamily/Winged helix DNA-binding domain"/>
    <property type="match status" value="1"/>
</dbReference>
<dbReference type="RefSeq" id="WP_168541558.1">
    <property type="nucleotide sequence ID" value="NZ_JAAWWP010000014.1"/>
</dbReference>